<dbReference type="AlphaFoldDB" id="A0A5P9NM80"/>
<keyword evidence="1" id="KW-0378">Hydrolase</keyword>
<gene>
    <name evidence="5" type="ORF">EY643_13655</name>
</gene>
<feature type="transmembrane region" description="Helical" evidence="4">
    <location>
        <begin position="78"/>
        <end position="99"/>
    </location>
</feature>
<keyword evidence="2" id="KW-0442">Lipid degradation</keyword>
<proteinExistence type="predicted"/>
<name>A0A5P9NM80_9GAMM</name>
<feature type="transmembrane region" description="Helical" evidence="4">
    <location>
        <begin position="42"/>
        <end position="66"/>
    </location>
</feature>
<evidence type="ECO:0000313" key="6">
    <source>
        <dbReference type="Proteomes" id="UP000326287"/>
    </source>
</evidence>
<dbReference type="Proteomes" id="UP000326287">
    <property type="component" value="Chromosome"/>
</dbReference>
<dbReference type="EMBL" id="CP036422">
    <property type="protein sequence ID" value="QFU76616.1"/>
    <property type="molecule type" value="Genomic_DNA"/>
</dbReference>
<keyword evidence="6" id="KW-1185">Reference proteome</keyword>
<sequence>MEILFWAGPALLLCASLLLLAPGSNRNAPIIILLMTLVTTGFGVLLGLWQAGIGAIWAALCLAVLGLCKSRGWQLAPVARYCLVLGTLSCAALAGYVNWSAPIRSLPHPDGSFQVGVVDFVIEDESRPGLQGAPHSSPRKLLVRAYYPADSDVTANVEPYMTAQEAEAVASGETALGEPGVLNKHLQHIPTHTYRRVSAASGRFPVVIRSNGFSSHVASSTILHTHLASHGYVVFSLTHPGDMSAVVYPDGSVHPIAKETLASMSKRHHQKKRVGEQLPPPIEEHFFDTLWRDTEQFNWVRLAPEGMHRSHATWMADIGFLADQLFANQLPADAMKLLPDLALQDLAFAGTSFGGTASVAACHRDSRCRAAINIDGANFDPELVNATVRMPALSLQQDFSRIPQFAEARMHGIRNPRDTVYEKNQDAGLTGLVERVEIKGMRHQSFSDSTWFARGATARGITATGALSPERTVALTTQLVTAFLDEQIKRDGGAFAKAVEALPEAEQYSLEALREWALARPD</sequence>
<dbReference type="KEGG" id="halc:EY643_13655"/>
<evidence type="ECO:0000256" key="3">
    <source>
        <dbReference type="ARBA" id="ARBA00023098"/>
    </source>
</evidence>
<dbReference type="PANTHER" id="PTHR10272:SF0">
    <property type="entry name" value="PLATELET-ACTIVATING FACTOR ACETYLHYDROLASE"/>
    <property type="match status" value="1"/>
</dbReference>
<dbReference type="OrthoDB" id="9814760at2"/>
<keyword evidence="4" id="KW-1133">Transmembrane helix</keyword>
<keyword evidence="4" id="KW-0472">Membrane</keyword>
<evidence type="ECO:0000256" key="2">
    <source>
        <dbReference type="ARBA" id="ARBA00022963"/>
    </source>
</evidence>
<protein>
    <recommendedName>
        <fullName evidence="7">Carboxylic ester hydrolase</fullName>
    </recommendedName>
</protein>
<evidence type="ECO:0008006" key="7">
    <source>
        <dbReference type="Google" id="ProtNLM"/>
    </source>
</evidence>
<evidence type="ECO:0000256" key="4">
    <source>
        <dbReference type="SAM" id="Phobius"/>
    </source>
</evidence>
<dbReference type="RefSeq" id="WP_153239758.1">
    <property type="nucleotide sequence ID" value="NZ_CP036422.1"/>
</dbReference>
<dbReference type="SUPFAM" id="SSF53474">
    <property type="entry name" value="alpha/beta-Hydrolases"/>
    <property type="match status" value="1"/>
</dbReference>
<organism evidence="5 6">
    <name type="scientific">Halioglobus maricola</name>
    <dbReference type="NCBI Taxonomy" id="2601894"/>
    <lineage>
        <taxon>Bacteria</taxon>
        <taxon>Pseudomonadati</taxon>
        <taxon>Pseudomonadota</taxon>
        <taxon>Gammaproteobacteria</taxon>
        <taxon>Cellvibrionales</taxon>
        <taxon>Halieaceae</taxon>
        <taxon>Halioglobus</taxon>
    </lineage>
</organism>
<keyword evidence="3" id="KW-0443">Lipid metabolism</keyword>
<dbReference type="Gene3D" id="3.40.50.1820">
    <property type="entry name" value="alpha/beta hydrolase"/>
    <property type="match status" value="1"/>
</dbReference>
<dbReference type="GO" id="GO:0016042">
    <property type="term" value="P:lipid catabolic process"/>
    <property type="evidence" value="ECO:0007669"/>
    <property type="project" value="UniProtKB-KW"/>
</dbReference>
<evidence type="ECO:0000313" key="5">
    <source>
        <dbReference type="EMBL" id="QFU76616.1"/>
    </source>
</evidence>
<dbReference type="PANTHER" id="PTHR10272">
    <property type="entry name" value="PLATELET-ACTIVATING FACTOR ACETYLHYDROLASE"/>
    <property type="match status" value="1"/>
</dbReference>
<dbReference type="Pfam" id="PF03403">
    <property type="entry name" value="PAF-AH_p_II"/>
    <property type="match status" value="2"/>
</dbReference>
<keyword evidence="4" id="KW-0812">Transmembrane</keyword>
<reference evidence="5 6" key="1">
    <citation type="submission" date="2019-02" db="EMBL/GenBank/DDBJ databases">
        <authorList>
            <person name="Li S.-H."/>
        </authorList>
    </citation>
    <scope>NUCLEOTIDE SEQUENCE [LARGE SCALE GENOMIC DNA]</scope>
    <source>
        <strain evidence="5 6">IMCC14385</strain>
    </source>
</reference>
<dbReference type="GO" id="GO:0003847">
    <property type="term" value="F:1-alkyl-2-acetylglycerophosphocholine esterase activity"/>
    <property type="evidence" value="ECO:0007669"/>
    <property type="project" value="TreeGrafter"/>
</dbReference>
<evidence type="ECO:0000256" key="1">
    <source>
        <dbReference type="ARBA" id="ARBA00022801"/>
    </source>
</evidence>
<accession>A0A5P9NM80</accession>
<dbReference type="InterPro" id="IPR029058">
    <property type="entry name" value="AB_hydrolase_fold"/>
</dbReference>